<evidence type="ECO:0000256" key="1">
    <source>
        <dbReference type="ARBA" id="ARBA00001947"/>
    </source>
</evidence>
<protein>
    <submittedName>
        <fullName evidence="5">Zinc-binding dehydrogenase</fullName>
    </submittedName>
</protein>
<comment type="caution">
    <text evidence="5">The sequence shown here is derived from an EMBL/GenBank/DDBJ whole genome shotgun (WGS) entry which is preliminary data.</text>
</comment>
<keyword evidence="6" id="KW-1185">Reference proteome</keyword>
<sequence length="203" mass="21095">MPGSRRGPSRSPLPCTRPAGPTSSPGRRSSSSAAGRSASSPRWSPGEPVRGGSSSSSRPARRATTERCGFELAPPDVDPVAWFRSTNDNEGADVVFDAAGHPAVAAVLPAAARETGSIVLVAVYKTPPPVDLRAICFAEQRIIGARVYTRRDFADAVSLLVGDELDLARLPVAVLPLESVAEAFELAQAADAPIKVLLQTAGA</sequence>
<evidence type="ECO:0000256" key="3">
    <source>
        <dbReference type="SAM" id="MobiDB-lite"/>
    </source>
</evidence>
<evidence type="ECO:0000313" key="6">
    <source>
        <dbReference type="Proteomes" id="UP001550348"/>
    </source>
</evidence>
<organism evidence="5 6">
    <name type="scientific">Micromonospora fulviviridis</name>
    <dbReference type="NCBI Taxonomy" id="47860"/>
    <lineage>
        <taxon>Bacteria</taxon>
        <taxon>Bacillati</taxon>
        <taxon>Actinomycetota</taxon>
        <taxon>Actinomycetes</taxon>
        <taxon>Micromonosporales</taxon>
        <taxon>Micromonosporaceae</taxon>
        <taxon>Micromonospora</taxon>
    </lineage>
</organism>
<dbReference type="Pfam" id="PF00107">
    <property type="entry name" value="ADH_zinc_N"/>
    <property type="match status" value="1"/>
</dbReference>
<dbReference type="Proteomes" id="UP001550348">
    <property type="component" value="Unassembled WGS sequence"/>
</dbReference>
<dbReference type="EMBL" id="JBEXRX010000236">
    <property type="protein sequence ID" value="MEU0156801.1"/>
    <property type="molecule type" value="Genomic_DNA"/>
</dbReference>
<dbReference type="InterPro" id="IPR036291">
    <property type="entry name" value="NAD(P)-bd_dom_sf"/>
</dbReference>
<accession>A0ABV2VVI1</accession>
<dbReference type="Gene3D" id="3.40.50.720">
    <property type="entry name" value="NAD(P)-binding Rossmann-like Domain"/>
    <property type="match status" value="1"/>
</dbReference>
<dbReference type="SUPFAM" id="SSF51735">
    <property type="entry name" value="NAD(P)-binding Rossmann-fold domains"/>
    <property type="match status" value="1"/>
</dbReference>
<evidence type="ECO:0000259" key="4">
    <source>
        <dbReference type="Pfam" id="PF00107"/>
    </source>
</evidence>
<dbReference type="Gene3D" id="3.90.180.10">
    <property type="entry name" value="Medium-chain alcohol dehydrogenases, catalytic domain"/>
    <property type="match status" value="1"/>
</dbReference>
<evidence type="ECO:0000313" key="5">
    <source>
        <dbReference type="EMBL" id="MEU0156801.1"/>
    </source>
</evidence>
<proteinExistence type="predicted"/>
<feature type="domain" description="Alcohol dehydrogenase-like C-terminal" evidence="4">
    <location>
        <begin position="57"/>
        <end position="160"/>
    </location>
</feature>
<reference evidence="5 6" key="1">
    <citation type="submission" date="2024-06" db="EMBL/GenBank/DDBJ databases">
        <title>The Natural Products Discovery Center: Release of the First 8490 Sequenced Strains for Exploring Actinobacteria Biosynthetic Diversity.</title>
        <authorList>
            <person name="Kalkreuter E."/>
            <person name="Kautsar S.A."/>
            <person name="Yang D."/>
            <person name="Bader C.D."/>
            <person name="Teijaro C.N."/>
            <person name="Fluegel L."/>
            <person name="Davis C.M."/>
            <person name="Simpson J.R."/>
            <person name="Lauterbach L."/>
            <person name="Steele A.D."/>
            <person name="Gui C."/>
            <person name="Meng S."/>
            <person name="Li G."/>
            <person name="Viehrig K."/>
            <person name="Ye F."/>
            <person name="Su P."/>
            <person name="Kiefer A.F."/>
            <person name="Nichols A."/>
            <person name="Cepeda A.J."/>
            <person name="Yan W."/>
            <person name="Fan B."/>
            <person name="Jiang Y."/>
            <person name="Adhikari A."/>
            <person name="Zheng C.-J."/>
            <person name="Schuster L."/>
            <person name="Cowan T.M."/>
            <person name="Smanski M.J."/>
            <person name="Chevrette M.G."/>
            <person name="De Carvalho L.P.S."/>
            <person name="Shen B."/>
        </authorList>
    </citation>
    <scope>NUCLEOTIDE SEQUENCE [LARGE SCALE GENOMIC DNA]</scope>
    <source>
        <strain evidence="5 6">NPDC006286</strain>
    </source>
</reference>
<feature type="region of interest" description="Disordered" evidence="3">
    <location>
        <begin position="1"/>
        <end position="72"/>
    </location>
</feature>
<feature type="compositionally biased region" description="Low complexity" evidence="3">
    <location>
        <begin position="17"/>
        <end position="58"/>
    </location>
</feature>
<name>A0ABV2VVI1_9ACTN</name>
<dbReference type="RefSeq" id="WP_355668285.1">
    <property type="nucleotide sequence ID" value="NZ_JBEXRX010000236.1"/>
</dbReference>
<dbReference type="PANTHER" id="PTHR43401:SF2">
    <property type="entry name" value="L-THREONINE 3-DEHYDROGENASE"/>
    <property type="match status" value="1"/>
</dbReference>
<dbReference type="InterPro" id="IPR050129">
    <property type="entry name" value="Zn_alcohol_dh"/>
</dbReference>
<gene>
    <name evidence="5" type="ORF">ABZ071_34035</name>
</gene>
<evidence type="ECO:0000256" key="2">
    <source>
        <dbReference type="ARBA" id="ARBA00023002"/>
    </source>
</evidence>
<dbReference type="PANTHER" id="PTHR43401">
    <property type="entry name" value="L-THREONINE 3-DEHYDROGENASE"/>
    <property type="match status" value="1"/>
</dbReference>
<keyword evidence="2" id="KW-0560">Oxidoreductase</keyword>
<comment type="cofactor">
    <cofactor evidence="1">
        <name>Zn(2+)</name>
        <dbReference type="ChEBI" id="CHEBI:29105"/>
    </cofactor>
</comment>
<dbReference type="InterPro" id="IPR013149">
    <property type="entry name" value="ADH-like_C"/>
</dbReference>